<comment type="caution">
    <text evidence="2">The sequence shown here is derived from an EMBL/GenBank/DDBJ whole genome shotgun (WGS) entry which is preliminary data.</text>
</comment>
<dbReference type="EMBL" id="JABFHI010000005">
    <property type="protein sequence ID" value="NOG32475.1"/>
    <property type="molecule type" value="Genomic_DNA"/>
</dbReference>
<feature type="domain" description="Peptidase S24/S26A/S26B/S26C" evidence="1">
    <location>
        <begin position="21"/>
        <end position="75"/>
    </location>
</feature>
<dbReference type="InterPro" id="IPR015927">
    <property type="entry name" value="Peptidase_S24_S26A/B/C"/>
</dbReference>
<protein>
    <submittedName>
        <fullName evidence="2">S24 family peptidase</fullName>
    </submittedName>
</protein>
<dbReference type="Gene3D" id="2.10.109.10">
    <property type="entry name" value="Umud Fragment, subunit A"/>
    <property type="match status" value="1"/>
</dbReference>
<organism evidence="2 3">
    <name type="scientific">Vreelandella azerica</name>
    <dbReference type="NCBI Taxonomy" id="2732867"/>
    <lineage>
        <taxon>Bacteria</taxon>
        <taxon>Pseudomonadati</taxon>
        <taxon>Pseudomonadota</taxon>
        <taxon>Gammaproteobacteria</taxon>
        <taxon>Oceanospirillales</taxon>
        <taxon>Halomonadaceae</taxon>
        <taxon>Vreelandella</taxon>
    </lineage>
</organism>
<gene>
    <name evidence="2" type="ORF">HLB35_13220</name>
</gene>
<dbReference type="Pfam" id="PF00717">
    <property type="entry name" value="Peptidase_S24"/>
    <property type="match status" value="1"/>
</dbReference>
<name>A0A7Y3XBQ1_9GAMM</name>
<evidence type="ECO:0000259" key="1">
    <source>
        <dbReference type="Pfam" id="PF00717"/>
    </source>
</evidence>
<proteinExistence type="predicted"/>
<sequence>MYYNANIADVLLNETKLLANRSLGVLPGRVIVIAVDGDLTVKRLELVGLRAYLRASNPAYRPIPLEECESHVWGVATYVLQVLYRYGGIGGLQQLLCLL</sequence>
<dbReference type="CDD" id="cd06529">
    <property type="entry name" value="S24_LexA-like"/>
    <property type="match status" value="1"/>
</dbReference>
<dbReference type="RefSeq" id="WP_171702935.1">
    <property type="nucleotide sequence ID" value="NZ_JABFHI010000005.1"/>
</dbReference>
<accession>A0A7Y3XBQ1</accession>
<dbReference type="Proteomes" id="UP000588806">
    <property type="component" value="Unassembled WGS sequence"/>
</dbReference>
<dbReference type="InterPro" id="IPR039418">
    <property type="entry name" value="LexA-like"/>
</dbReference>
<dbReference type="AlphaFoldDB" id="A0A7Y3XBQ1"/>
<reference evidence="2 3" key="1">
    <citation type="submission" date="2020-05" db="EMBL/GenBank/DDBJ databases">
        <authorList>
            <person name="Ruan W."/>
            <person name="Jeon C.O."/>
            <person name="Chun B.H."/>
        </authorList>
    </citation>
    <scope>NUCLEOTIDE SEQUENCE [LARGE SCALE GENOMIC DNA]</scope>
    <source>
        <strain evidence="2 3">TBZ9</strain>
    </source>
</reference>
<reference evidence="2 3" key="2">
    <citation type="submission" date="2020-06" db="EMBL/GenBank/DDBJ databases">
        <title>Halomonas songnenensis sp. nov., a moderately halophilic bacterium isolated from saline and alkaline soils.</title>
        <authorList>
            <person name="Jiang J."/>
            <person name="Pan Y."/>
        </authorList>
    </citation>
    <scope>NUCLEOTIDE SEQUENCE [LARGE SCALE GENOMIC DNA]</scope>
    <source>
        <strain evidence="2 3">TBZ9</strain>
    </source>
</reference>
<evidence type="ECO:0000313" key="2">
    <source>
        <dbReference type="EMBL" id="NOG32475.1"/>
    </source>
</evidence>
<dbReference type="InterPro" id="IPR036286">
    <property type="entry name" value="LexA/Signal_pep-like_sf"/>
</dbReference>
<evidence type="ECO:0000313" key="3">
    <source>
        <dbReference type="Proteomes" id="UP000588806"/>
    </source>
</evidence>
<dbReference type="SUPFAM" id="SSF51306">
    <property type="entry name" value="LexA/Signal peptidase"/>
    <property type="match status" value="1"/>
</dbReference>
<keyword evidence="3" id="KW-1185">Reference proteome</keyword>